<evidence type="ECO:0000313" key="8">
    <source>
        <dbReference type="Proteomes" id="UP000323119"/>
    </source>
</evidence>
<keyword evidence="2" id="KW-0134">Cell wall</keyword>
<dbReference type="Gene3D" id="3.80.20.20">
    <property type="entry name" value="Receptor L-domain"/>
    <property type="match status" value="1"/>
</dbReference>
<evidence type="ECO:0000256" key="5">
    <source>
        <dbReference type="ARBA" id="ARBA00023180"/>
    </source>
</evidence>
<dbReference type="PANTHER" id="PTHR31018">
    <property type="entry name" value="SPORULATION-SPECIFIC PROTEIN-RELATED"/>
    <property type="match status" value="1"/>
</dbReference>
<dbReference type="RefSeq" id="WP_055202753.1">
    <property type="nucleotide sequence ID" value="NZ_JADMQE010000003.1"/>
</dbReference>
<dbReference type="Gene3D" id="2.60.40.2340">
    <property type="match status" value="1"/>
</dbReference>
<name>A0A9P3ZGE5_9BACT</name>
<evidence type="ECO:0008006" key="9">
    <source>
        <dbReference type="Google" id="ProtNLM"/>
    </source>
</evidence>
<dbReference type="EMBL" id="VVUY01000015">
    <property type="protein sequence ID" value="KAA2558134.1"/>
    <property type="molecule type" value="Genomic_DNA"/>
</dbReference>
<comment type="subcellular location">
    <subcellularLocation>
        <location evidence="1">Secreted</location>
        <location evidence="1">Cell wall</location>
    </subcellularLocation>
</comment>
<gene>
    <name evidence="7" type="ORF">F2S36_13485</name>
</gene>
<feature type="chain" id="PRO_5040140151" description="Receptor L-domain domain-containing protein" evidence="6">
    <location>
        <begin position="19"/>
        <end position="727"/>
    </location>
</feature>
<organism evidence="7 8">
    <name type="scientific">Alistipes onderdonkii</name>
    <dbReference type="NCBI Taxonomy" id="328813"/>
    <lineage>
        <taxon>Bacteria</taxon>
        <taxon>Pseudomonadati</taxon>
        <taxon>Bacteroidota</taxon>
        <taxon>Bacteroidia</taxon>
        <taxon>Bacteroidales</taxon>
        <taxon>Rikenellaceae</taxon>
        <taxon>Alistipes</taxon>
    </lineage>
</organism>
<evidence type="ECO:0000256" key="2">
    <source>
        <dbReference type="ARBA" id="ARBA00022512"/>
    </source>
</evidence>
<dbReference type="AlphaFoldDB" id="A0A9P3ZGE5"/>
<evidence type="ECO:0000256" key="1">
    <source>
        <dbReference type="ARBA" id="ARBA00004191"/>
    </source>
</evidence>
<proteinExistence type="predicted"/>
<dbReference type="PANTHER" id="PTHR31018:SF3">
    <property type="entry name" value="RECEPTOR PROTEIN-TYROSINE KINASE"/>
    <property type="match status" value="1"/>
</dbReference>
<evidence type="ECO:0000256" key="4">
    <source>
        <dbReference type="ARBA" id="ARBA00022729"/>
    </source>
</evidence>
<evidence type="ECO:0000256" key="3">
    <source>
        <dbReference type="ARBA" id="ARBA00022525"/>
    </source>
</evidence>
<protein>
    <recommendedName>
        <fullName evidence="9">Receptor L-domain domain-containing protein</fullName>
    </recommendedName>
</protein>
<dbReference type="Proteomes" id="UP000323119">
    <property type="component" value="Unassembled WGS sequence"/>
</dbReference>
<feature type="signal peptide" evidence="6">
    <location>
        <begin position="1"/>
        <end position="18"/>
    </location>
</feature>
<keyword evidence="5" id="KW-0325">Glycoprotein</keyword>
<dbReference type="GO" id="GO:0030313">
    <property type="term" value="C:cell envelope"/>
    <property type="evidence" value="ECO:0007669"/>
    <property type="project" value="UniProtKB-SubCell"/>
</dbReference>
<keyword evidence="3" id="KW-0964">Secreted</keyword>
<keyword evidence="4 6" id="KW-0732">Signal</keyword>
<reference evidence="7 8" key="1">
    <citation type="journal article" date="2019" name="Nat. Med.">
        <title>A library of human gut bacterial isolates paired with longitudinal multiomics data enables mechanistic microbiome research.</title>
        <authorList>
            <person name="Poyet M."/>
            <person name="Groussin M."/>
            <person name="Gibbons S.M."/>
            <person name="Avila-Pacheco J."/>
            <person name="Jiang X."/>
            <person name="Kearney S.M."/>
            <person name="Perrotta A.R."/>
            <person name="Berdy B."/>
            <person name="Zhao S."/>
            <person name="Lieberman T.D."/>
            <person name="Swanson P.K."/>
            <person name="Smith M."/>
            <person name="Roesemann S."/>
            <person name="Alexander J.E."/>
            <person name="Rich S.A."/>
            <person name="Livny J."/>
            <person name="Vlamakis H."/>
            <person name="Clish C."/>
            <person name="Bullock K."/>
            <person name="Deik A."/>
            <person name="Scott J."/>
            <person name="Pierce K.A."/>
            <person name="Xavier R.J."/>
            <person name="Alm E.J."/>
        </authorList>
    </citation>
    <scope>NUCLEOTIDE SEQUENCE [LARGE SCALE GENOMIC DNA]</scope>
    <source>
        <strain evidence="7 8">BIOML-A204</strain>
    </source>
</reference>
<sequence>MSLKKIMLLFAAGSLVLAGCSDDNPTDPIPEDADDNFITSVVLTVGDNSYAAEIAGNDITVTVPYNVSLDGATAEFEYTPSATIMPDPSTITDWDTERQFRVTSYNGETNDYKYLVVKDDIREEGDVTLKTDAEVKAFADKGVTILKGDLIVGEESGDNFVTDIKALSALTQIGGDVVINNTYKGIALDGLENVVKIGGLRIGSTEAASTAPELYYASLKSLEEVTGDVVICNDKVQWFEAEKLTAIGGSLVMRSAALTSVTTPSLATIGGDFELQGSNEDKAGGDMTIVEMKALGSVGGKITVKNLAKLNAVKFEALTSAGAVLLPTIPYEFETISLPVLSEVGGDIQFIANTDDTAIGGMTMNTGVKQIDMNSLTRVDGTVFLTAFAELRTLPALNGVTVKGIELVNLGKLLDPLDFSGTTFSGGGRLLLTNMNLIETLTMPAQADVTLELRYNKLLNEVDGAEELAGLVYSPGTDCTFPTLRIVRGDVSFGLGQQVGVSTPSLERVEGNLLNDVKTIAYPKLTEVGGYLAVTDNVSNDSGSCDFRSLHKVGGQLYFDSTNIYAAIDMPELEEVGTAANPAYYKEGANDQYYKDAVYGSCALLSYDGLNFPKLRKVGGRGFTLDLGLGMANFTDLNLFALEEVEGIFQIHHNGPDMQPTAPLETIELPVIQKIGSVHIEGCGKLTDFSAFLPVIGQLNADTWFVHEDCGYSPTYEDMKAGHASKQ</sequence>
<dbReference type="PROSITE" id="PS51257">
    <property type="entry name" value="PROKAR_LIPOPROTEIN"/>
    <property type="match status" value="1"/>
</dbReference>
<evidence type="ECO:0000313" key="7">
    <source>
        <dbReference type="EMBL" id="KAA2558134.1"/>
    </source>
</evidence>
<dbReference type="InterPro" id="IPR036941">
    <property type="entry name" value="Rcpt_L-dom_sf"/>
</dbReference>
<dbReference type="InterPro" id="IPR051648">
    <property type="entry name" value="CWI-Assembly_Regulator"/>
</dbReference>
<comment type="caution">
    <text evidence="7">The sequence shown here is derived from an EMBL/GenBank/DDBJ whole genome shotgun (WGS) entry which is preliminary data.</text>
</comment>
<accession>A0A9P3ZGE5</accession>
<dbReference type="SUPFAM" id="SSF52058">
    <property type="entry name" value="L domain-like"/>
    <property type="match status" value="1"/>
</dbReference>
<evidence type="ECO:0000256" key="6">
    <source>
        <dbReference type="SAM" id="SignalP"/>
    </source>
</evidence>